<dbReference type="Proteomes" id="UP000031668">
    <property type="component" value="Unassembled WGS sequence"/>
</dbReference>
<dbReference type="Gene3D" id="3.30.497.10">
    <property type="entry name" value="Antithrombin, subunit I, domain 2"/>
    <property type="match status" value="1"/>
</dbReference>
<gene>
    <name evidence="2" type="ORF">RF11_03762</name>
</gene>
<keyword evidence="3" id="KW-1185">Reference proteome</keyword>
<dbReference type="InterPro" id="IPR036186">
    <property type="entry name" value="Serpin_sf"/>
</dbReference>
<name>A0A0C2NCB9_THEKT</name>
<dbReference type="InterPro" id="IPR023796">
    <property type="entry name" value="Serpin_dom"/>
</dbReference>
<proteinExistence type="predicted"/>
<comment type="caution">
    <text evidence="2">The sequence shown here is derived from an EMBL/GenBank/DDBJ whole genome shotgun (WGS) entry which is preliminary data.</text>
</comment>
<dbReference type="InterPro" id="IPR042178">
    <property type="entry name" value="Serpin_sf_1"/>
</dbReference>
<reference evidence="2 3" key="1">
    <citation type="journal article" date="2014" name="Genome Biol. Evol.">
        <title>The genome of the myxosporean Thelohanellus kitauei shows adaptations to nutrient acquisition within its fish host.</title>
        <authorList>
            <person name="Yang Y."/>
            <person name="Xiong J."/>
            <person name="Zhou Z."/>
            <person name="Huo F."/>
            <person name="Miao W."/>
            <person name="Ran C."/>
            <person name="Liu Y."/>
            <person name="Zhang J."/>
            <person name="Feng J."/>
            <person name="Wang M."/>
            <person name="Wang M."/>
            <person name="Wang L."/>
            <person name="Yao B."/>
        </authorList>
    </citation>
    <scope>NUCLEOTIDE SEQUENCE [LARGE SCALE GENOMIC DNA]</scope>
    <source>
        <strain evidence="2">Wuqing</strain>
    </source>
</reference>
<dbReference type="EMBL" id="JWZT01000584">
    <property type="protein sequence ID" value="KII73955.1"/>
    <property type="molecule type" value="Genomic_DNA"/>
</dbReference>
<accession>A0A0C2NCB9</accession>
<evidence type="ECO:0000313" key="3">
    <source>
        <dbReference type="Proteomes" id="UP000031668"/>
    </source>
</evidence>
<organism evidence="2 3">
    <name type="scientific">Thelohanellus kitauei</name>
    <name type="common">Myxosporean</name>
    <dbReference type="NCBI Taxonomy" id="669202"/>
    <lineage>
        <taxon>Eukaryota</taxon>
        <taxon>Metazoa</taxon>
        <taxon>Cnidaria</taxon>
        <taxon>Myxozoa</taxon>
        <taxon>Myxosporea</taxon>
        <taxon>Bivalvulida</taxon>
        <taxon>Platysporina</taxon>
        <taxon>Myxobolidae</taxon>
        <taxon>Thelohanellus</taxon>
    </lineage>
</organism>
<dbReference type="Pfam" id="PF00079">
    <property type="entry name" value="Serpin"/>
    <property type="match status" value="1"/>
</dbReference>
<protein>
    <recommendedName>
        <fullName evidence="1">Serpin domain-containing protein</fullName>
    </recommendedName>
</protein>
<evidence type="ECO:0000313" key="2">
    <source>
        <dbReference type="EMBL" id="KII73955.1"/>
    </source>
</evidence>
<evidence type="ECO:0000259" key="1">
    <source>
        <dbReference type="Pfam" id="PF00079"/>
    </source>
</evidence>
<feature type="domain" description="Serpin" evidence="1">
    <location>
        <begin position="5"/>
        <end position="248"/>
    </location>
</feature>
<sequence>MADTINELTLKLANFLLHENERINSVSISGYITYLTLLLLNIGLQGQAKYDLSVLLNCNYSYIQYSLIKNVFEFDCIHSFKMDEFMKVGNVKSAIFHSNHHMETFQAIAMETYNFELIEVDPRNNDLQKFIINYWGQTLKHVPFHDILFEPYTTDLQLLIINEYFISFKWKLPANPRYTNILEFTDISFITTQVKMMRMVDHYRFYNDQELQALIAFIELEEKNTYAVVVLPYLNNNIQSVLKGMEVGVFNNLEPYNTILV</sequence>
<dbReference type="SUPFAM" id="SSF56574">
    <property type="entry name" value="Serpins"/>
    <property type="match status" value="1"/>
</dbReference>
<dbReference type="AlphaFoldDB" id="A0A0C2NCB9"/>